<dbReference type="EMBL" id="CABDUW010000012">
    <property type="protein sequence ID" value="VTJ52023.1"/>
    <property type="molecule type" value="Genomic_DNA"/>
</dbReference>
<sequence length="196" mass="20550">MPGAASIRASPPRSAPPAPGHPLLTPGAFPGIEARAPGTEPALGTTGRQFRLARSPPLLDRRGRVPSSCTHLIPRRPGRRFSPSQGPCQETAGSIGSDRAQLDAPPPSPPPPRHITGLSGGNAGSWQPSPPPLRLHPSRPVLPVIASRAVATVGPSQTTTPKVHCVSVTGDVLHTTREMHAGKRSFRCKLAHIKTR</sequence>
<dbReference type="AlphaFoldDB" id="A0A5E4A412"/>
<accession>A0A5E4A412</accession>
<evidence type="ECO:0000313" key="4">
    <source>
        <dbReference type="Proteomes" id="UP000335636"/>
    </source>
</evidence>
<feature type="region of interest" description="Disordered" evidence="1">
    <location>
        <begin position="1"/>
        <end position="137"/>
    </location>
</feature>
<dbReference type="Proteomes" id="UP000335636">
    <property type="component" value="Unassembled WGS sequence"/>
</dbReference>
<evidence type="ECO:0000313" key="2">
    <source>
        <dbReference type="EMBL" id="KAF7485786.1"/>
    </source>
</evidence>
<dbReference type="EMBL" id="WJEC01000100">
    <property type="protein sequence ID" value="KAF7485786.1"/>
    <property type="molecule type" value="Genomic_DNA"/>
</dbReference>
<gene>
    <name evidence="2" type="ORF">GHT09_002545</name>
    <name evidence="3" type="ORF">MONAX_5E017058</name>
</gene>
<evidence type="ECO:0000313" key="3">
    <source>
        <dbReference type="EMBL" id="VTJ52023.1"/>
    </source>
</evidence>
<reference evidence="3 4" key="1">
    <citation type="submission" date="2019-04" db="EMBL/GenBank/DDBJ databases">
        <authorList>
            <person name="Alioto T."/>
            <person name="Alioto T."/>
        </authorList>
    </citation>
    <scope>NUCLEOTIDE SEQUENCE [LARGE SCALE GENOMIC DNA]</scope>
</reference>
<proteinExistence type="predicted"/>
<reference evidence="2" key="2">
    <citation type="submission" date="2020-08" db="EMBL/GenBank/DDBJ databases">
        <authorList>
            <person name="Shumante A."/>
            <person name="Zimin A.V."/>
            <person name="Puiu D."/>
            <person name="Salzberg S.L."/>
        </authorList>
    </citation>
    <scope>NUCLEOTIDE SEQUENCE</scope>
    <source>
        <strain evidence="2">WC2-LM</strain>
        <tissue evidence="2">Liver</tissue>
    </source>
</reference>
<organism evidence="3 4">
    <name type="scientific">Marmota monax</name>
    <name type="common">Woodchuck</name>
    <dbReference type="NCBI Taxonomy" id="9995"/>
    <lineage>
        <taxon>Eukaryota</taxon>
        <taxon>Metazoa</taxon>
        <taxon>Chordata</taxon>
        <taxon>Craniata</taxon>
        <taxon>Vertebrata</taxon>
        <taxon>Euteleostomi</taxon>
        <taxon>Mammalia</taxon>
        <taxon>Eutheria</taxon>
        <taxon>Euarchontoglires</taxon>
        <taxon>Glires</taxon>
        <taxon>Rodentia</taxon>
        <taxon>Sciuromorpha</taxon>
        <taxon>Sciuridae</taxon>
        <taxon>Xerinae</taxon>
        <taxon>Marmotini</taxon>
        <taxon>Marmota</taxon>
    </lineage>
</organism>
<dbReference type="Proteomes" id="UP000662637">
    <property type="component" value="Unassembled WGS sequence"/>
</dbReference>
<evidence type="ECO:0000256" key="1">
    <source>
        <dbReference type="SAM" id="MobiDB-lite"/>
    </source>
</evidence>
<keyword evidence="4" id="KW-1185">Reference proteome</keyword>
<name>A0A5E4A412_MARMO</name>
<feature type="compositionally biased region" description="Polar residues" evidence="1">
    <location>
        <begin position="82"/>
        <end position="94"/>
    </location>
</feature>
<protein>
    <submittedName>
        <fullName evidence="3">Uncharacterized protein</fullName>
    </submittedName>
</protein>
<feature type="compositionally biased region" description="Low complexity" evidence="1">
    <location>
        <begin position="1"/>
        <end position="12"/>
    </location>
</feature>
<feature type="compositionally biased region" description="Pro residues" evidence="1">
    <location>
        <begin position="104"/>
        <end position="113"/>
    </location>
</feature>